<feature type="region of interest" description="Disordered" evidence="1">
    <location>
        <begin position="16"/>
        <end position="36"/>
    </location>
</feature>
<organism evidence="2 3">
    <name type="scientific">Morus notabilis</name>
    <dbReference type="NCBI Taxonomy" id="981085"/>
    <lineage>
        <taxon>Eukaryota</taxon>
        <taxon>Viridiplantae</taxon>
        <taxon>Streptophyta</taxon>
        <taxon>Embryophyta</taxon>
        <taxon>Tracheophyta</taxon>
        <taxon>Spermatophyta</taxon>
        <taxon>Magnoliopsida</taxon>
        <taxon>eudicotyledons</taxon>
        <taxon>Gunneridae</taxon>
        <taxon>Pentapetalae</taxon>
        <taxon>rosids</taxon>
        <taxon>fabids</taxon>
        <taxon>Rosales</taxon>
        <taxon>Moraceae</taxon>
        <taxon>Moreae</taxon>
        <taxon>Morus</taxon>
    </lineage>
</organism>
<dbReference type="Proteomes" id="UP000030645">
    <property type="component" value="Unassembled WGS sequence"/>
</dbReference>
<accession>W9RZ18</accession>
<reference evidence="3" key="1">
    <citation type="submission" date="2013-01" db="EMBL/GenBank/DDBJ databases">
        <title>Draft Genome Sequence of a Mulberry Tree, Morus notabilis C.K. Schneid.</title>
        <authorList>
            <person name="He N."/>
            <person name="Zhao S."/>
        </authorList>
    </citation>
    <scope>NUCLEOTIDE SEQUENCE</scope>
</reference>
<evidence type="ECO:0000256" key="1">
    <source>
        <dbReference type="SAM" id="MobiDB-lite"/>
    </source>
</evidence>
<evidence type="ECO:0000313" key="3">
    <source>
        <dbReference type="Proteomes" id="UP000030645"/>
    </source>
</evidence>
<name>W9RZ18_9ROSA</name>
<keyword evidence="3" id="KW-1185">Reference proteome</keyword>
<evidence type="ECO:0000313" key="2">
    <source>
        <dbReference type="EMBL" id="EXC18340.1"/>
    </source>
</evidence>
<gene>
    <name evidence="2" type="ORF">L484_005693</name>
</gene>
<sequence length="96" mass="10735">MEDIGFLNTRLWSKDCSKSKNSSYHPNRPPGGIVSGSVKPSSIVSAEHDFLMRVLREEMIQELVEIENVLALHQVETSTVLLTQVEDIDLFGFNGC</sequence>
<dbReference type="EMBL" id="KE345836">
    <property type="protein sequence ID" value="EXC18340.1"/>
    <property type="molecule type" value="Genomic_DNA"/>
</dbReference>
<proteinExistence type="predicted"/>
<protein>
    <submittedName>
        <fullName evidence="2">Uncharacterized protein</fullName>
    </submittedName>
</protein>
<dbReference type="AlphaFoldDB" id="W9RZ18"/>